<keyword evidence="2" id="KW-1185">Reference proteome</keyword>
<name>A0A6P2DG41_9BACT</name>
<proteinExistence type="predicted"/>
<dbReference type="AlphaFoldDB" id="A0A6P2DG41"/>
<reference evidence="1 2" key="1">
    <citation type="submission" date="2019-05" db="EMBL/GenBank/DDBJ databases">
        <authorList>
            <consortium name="Science for Life Laboratories"/>
        </authorList>
    </citation>
    <scope>NUCLEOTIDE SEQUENCE [LARGE SCALE GENOMIC DNA]</scope>
    <source>
        <strain evidence="1">Soil9</strain>
    </source>
</reference>
<dbReference type="KEGG" id="gms:SOIL9_01760"/>
<dbReference type="RefSeq" id="WP_232069855.1">
    <property type="nucleotide sequence ID" value="NZ_LR593886.1"/>
</dbReference>
<evidence type="ECO:0000313" key="2">
    <source>
        <dbReference type="Proteomes" id="UP000464178"/>
    </source>
</evidence>
<accession>A0A6P2DG41</accession>
<organism evidence="1 2">
    <name type="scientific">Gemmata massiliana</name>
    <dbReference type="NCBI Taxonomy" id="1210884"/>
    <lineage>
        <taxon>Bacteria</taxon>
        <taxon>Pseudomonadati</taxon>
        <taxon>Planctomycetota</taxon>
        <taxon>Planctomycetia</taxon>
        <taxon>Gemmatales</taxon>
        <taxon>Gemmataceae</taxon>
        <taxon>Gemmata</taxon>
    </lineage>
</organism>
<dbReference type="Proteomes" id="UP000464178">
    <property type="component" value="Chromosome"/>
</dbReference>
<sequence>MTETEWLMCEDPLLLLKAVDDGTDKRKLRLFALVCCRRIQPLLKGDDTKGCRAALVAWENKVEEPDGESYFRDELGDVINDAIDTGASIRNPSEVEFYALHYSACAFEHACGSDWANCVDSACHAAAYDVLRQSGNPELERIAAPWKPRKWLGDVVRHRDEAAVRALPEFVSALRTERTNQVSLIRDIFGNPFRPVPFSPSWRSSTVLALAAQMYDSRDFSAMPILADALQDAGCDNTDILDHCRDTSLTHVRGCWVVDPVLDKN</sequence>
<evidence type="ECO:0000313" key="1">
    <source>
        <dbReference type="EMBL" id="VTR98734.1"/>
    </source>
</evidence>
<protein>
    <submittedName>
        <fullName evidence="1">Uncharacterized protein</fullName>
    </submittedName>
</protein>
<gene>
    <name evidence="1" type="ORF">SOIL9_01760</name>
</gene>
<dbReference type="EMBL" id="LR593886">
    <property type="protein sequence ID" value="VTR98734.1"/>
    <property type="molecule type" value="Genomic_DNA"/>
</dbReference>